<evidence type="ECO:0000313" key="2">
    <source>
        <dbReference type="EMBL" id="BAQ43571.1"/>
    </source>
</evidence>
<dbReference type="EMBL" id="AP014704">
    <property type="protein sequence ID" value="BAQ43571.1"/>
    <property type="molecule type" value="Genomic_DNA"/>
</dbReference>
<name>A0A0C6EU74_9HYPH</name>
<reference evidence="3" key="2">
    <citation type="submission" date="2015-01" db="EMBL/GenBank/DDBJ databases">
        <title>Complete genome sequence of Methylobacterium aquaticum strain 22A.</title>
        <authorList>
            <person name="Tani A."/>
            <person name="Ogura Y."/>
            <person name="Hayashi T."/>
        </authorList>
    </citation>
    <scope>NUCLEOTIDE SEQUENCE [LARGE SCALE GENOMIC DNA]</scope>
    <source>
        <strain evidence="3">MA-22A</strain>
    </source>
</reference>
<keyword evidence="1" id="KW-0472">Membrane</keyword>
<accession>A0A0C6EU74</accession>
<protein>
    <submittedName>
        <fullName evidence="2">Uncharacterized protein</fullName>
    </submittedName>
</protein>
<reference evidence="2 3" key="1">
    <citation type="journal article" date="2015" name="Genome Announc.">
        <title>Complete Genome Sequence of Methylobacterium aquaticum Strain 22A, Isolated from Racomitrium japonicum Moss.</title>
        <authorList>
            <person name="Tani A."/>
            <person name="Ogura Y."/>
            <person name="Hayashi T."/>
            <person name="Kimbara K."/>
        </authorList>
    </citation>
    <scope>NUCLEOTIDE SEQUENCE [LARGE SCALE GENOMIC DNA]</scope>
    <source>
        <strain evidence="2 3">MA-22A</strain>
    </source>
</reference>
<dbReference type="KEGG" id="maqu:Maq22A_c00285"/>
<feature type="transmembrane region" description="Helical" evidence="1">
    <location>
        <begin position="46"/>
        <end position="65"/>
    </location>
</feature>
<evidence type="ECO:0000256" key="1">
    <source>
        <dbReference type="SAM" id="Phobius"/>
    </source>
</evidence>
<evidence type="ECO:0000313" key="3">
    <source>
        <dbReference type="Proteomes" id="UP000061432"/>
    </source>
</evidence>
<proteinExistence type="predicted"/>
<keyword evidence="1" id="KW-0812">Transmembrane</keyword>
<dbReference type="AlphaFoldDB" id="A0A0C6EU74"/>
<keyword evidence="1" id="KW-1133">Transmembrane helix</keyword>
<dbReference type="Proteomes" id="UP000061432">
    <property type="component" value="Chromosome"/>
</dbReference>
<organism evidence="2 3">
    <name type="scientific">Methylobacterium aquaticum</name>
    <dbReference type="NCBI Taxonomy" id="270351"/>
    <lineage>
        <taxon>Bacteria</taxon>
        <taxon>Pseudomonadati</taxon>
        <taxon>Pseudomonadota</taxon>
        <taxon>Alphaproteobacteria</taxon>
        <taxon>Hyphomicrobiales</taxon>
        <taxon>Methylobacteriaceae</taxon>
        <taxon>Methylobacterium</taxon>
    </lineage>
</organism>
<sequence>MSDDTLSSPGQVNRKIVAESLYFEIMLRYEIDHSVLLQNGNEVESMSLTAAIGIPILIVNADALARIFDPQKVRKFAAKLAGFVHH</sequence>
<gene>
    <name evidence="2" type="ORF">Maq22A_c00285</name>
</gene>